<dbReference type="CDD" id="cd04301">
    <property type="entry name" value="NAT_SF"/>
    <property type="match status" value="1"/>
</dbReference>
<dbReference type="GO" id="GO:0016747">
    <property type="term" value="F:acyltransferase activity, transferring groups other than amino-acyl groups"/>
    <property type="evidence" value="ECO:0007669"/>
    <property type="project" value="InterPro"/>
</dbReference>
<evidence type="ECO:0000259" key="1">
    <source>
        <dbReference type="PROSITE" id="PS51186"/>
    </source>
</evidence>
<proteinExistence type="predicted"/>
<name>L0G0P7_ECHVK</name>
<dbReference type="InterPro" id="IPR053144">
    <property type="entry name" value="Acetyltransferase_Butenolide"/>
</dbReference>
<feature type="domain" description="N-acetyltransferase" evidence="1">
    <location>
        <begin position="5"/>
        <end position="140"/>
    </location>
</feature>
<evidence type="ECO:0000313" key="3">
    <source>
        <dbReference type="Proteomes" id="UP000010796"/>
    </source>
</evidence>
<dbReference type="SUPFAM" id="SSF55729">
    <property type="entry name" value="Acyl-CoA N-acyltransferases (Nat)"/>
    <property type="match status" value="1"/>
</dbReference>
<evidence type="ECO:0000313" key="2">
    <source>
        <dbReference type="EMBL" id="AGA79117.1"/>
    </source>
</evidence>
<reference evidence="3" key="1">
    <citation type="submission" date="2012-02" db="EMBL/GenBank/DDBJ databases">
        <title>The complete genome of Echinicola vietnamensis DSM 17526.</title>
        <authorList>
            <person name="Lucas S."/>
            <person name="Copeland A."/>
            <person name="Lapidus A."/>
            <person name="Glavina del Rio T."/>
            <person name="Dalin E."/>
            <person name="Tice H."/>
            <person name="Bruce D."/>
            <person name="Goodwin L."/>
            <person name="Pitluck S."/>
            <person name="Peters L."/>
            <person name="Ovchinnikova G."/>
            <person name="Teshima H."/>
            <person name="Kyrpides N."/>
            <person name="Mavromatis K."/>
            <person name="Ivanova N."/>
            <person name="Brettin T."/>
            <person name="Detter J.C."/>
            <person name="Han C."/>
            <person name="Larimer F."/>
            <person name="Land M."/>
            <person name="Hauser L."/>
            <person name="Markowitz V."/>
            <person name="Cheng J.-F."/>
            <person name="Hugenholtz P."/>
            <person name="Woyke T."/>
            <person name="Wu D."/>
            <person name="Brambilla E."/>
            <person name="Klenk H.-P."/>
            <person name="Eisen J.A."/>
        </authorList>
    </citation>
    <scope>NUCLEOTIDE SEQUENCE [LARGE SCALE GENOMIC DNA]</scope>
    <source>
        <strain evidence="3">DSM 17526 / LMG 23754 / KMM 6221</strain>
    </source>
</reference>
<dbReference type="PROSITE" id="PS51186">
    <property type="entry name" value="GNAT"/>
    <property type="match status" value="1"/>
</dbReference>
<keyword evidence="2" id="KW-0808">Transferase</keyword>
<dbReference type="InterPro" id="IPR000182">
    <property type="entry name" value="GNAT_dom"/>
</dbReference>
<dbReference type="STRING" id="926556.Echvi_2878"/>
<dbReference type="Gene3D" id="3.40.630.30">
    <property type="match status" value="1"/>
</dbReference>
<dbReference type="eggNOG" id="COG0456">
    <property type="taxonomic scope" value="Bacteria"/>
</dbReference>
<sequence length="142" mass="16430">MTDQVTIRCGAESMDVHAVHQYLSEVSYWARDIDFKKVQDSIEHSFCAGAFIGNEQVGFVRAVTDYTTFAWVSDVYILEEFSGKGIGQQMLREFLGQEWFGDLRRVMLATKDAHSLYEKFDFMPLDKPEMFMQVLSDKFTLL</sequence>
<dbReference type="KEGG" id="evi:Echvi_2878"/>
<dbReference type="InterPro" id="IPR016181">
    <property type="entry name" value="Acyl_CoA_acyltransferase"/>
</dbReference>
<gene>
    <name evidence="2" type="ordered locus">Echvi_2878</name>
</gene>
<dbReference type="Proteomes" id="UP000010796">
    <property type="component" value="Chromosome"/>
</dbReference>
<organism evidence="2 3">
    <name type="scientific">Echinicola vietnamensis (strain DSM 17526 / LMG 23754 / KMM 6221)</name>
    <dbReference type="NCBI Taxonomy" id="926556"/>
    <lineage>
        <taxon>Bacteria</taxon>
        <taxon>Pseudomonadati</taxon>
        <taxon>Bacteroidota</taxon>
        <taxon>Cytophagia</taxon>
        <taxon>Cytophagales</taxon>
        <taxon>Cyclobacteriaceae</taxon>
        <taxon>Echinicola</taxon>
    </lineage>
</organism>
<dbReference type="AlphaFoldDB" id="L0G0P7"/>
<protein>
    <submittedName>
        <fullName evidence="2">Acetyltransferase (GNAT) family protein</fullName>
    </submittedName>
</protein>
<dbReference type="HOGENOM" id="CLU_086503_2_1_10"/>
<accession>L0G0P7</accession>
<keyword evidence="3" id="KW-1185">Reference proteome</keyword>
<dbReference type="EMBL" id="CP003346">
    <property type="protein sequence ID" value="AGA79117.1"/>
    <property type="molecule type" value="Genomic_DNA"/>
</dbReference>
<dbReference type="PANTHER" id="PTHR43233">
    <property type="entry name" value="FAMILY N-ACETYLTRANSFERASE, PUTATIVE (AFU_ORTHOLOGUE AFUA_6G03350)-RELATED"/>
    <property type="match status" value="1"/>
</dbReference>
<dbReference type="PANTHER" id="PTHR43233:SF1">
    <property type="entry name" value="FAMILY N-ACETYLTRANSFERASE, PUTATIVE (AFU_ORTHOLOGUE AFUA_6G03350)-RELATED"/>
    <property type="match status" value="1"/>
</dbReference>
<dbReference type="Pfam" id="PF00583">
    <property type="entry name" value="Acetyltransf_1"/>
    <property type="match status" value="1"/>
</dbReference>
<dbReference type="PATRIC" id="fig|926556.3.peg.3042"/>